<dbReference type="PANTHER" id="PTHR42760">
    <property type="entry name" value="SHORT-CHAIN DEHYDROGENASES/REDUCTASES FAMILY MEMBER"/>
    <property type="match status" value="1"/>
</dbReference>
<dbReference type="Proteomes" id="UP000321062">
    <property type="component" value="Chromosome"/>
</dbReference>
<dbReference type="KEGG" id="yti:FNA67_09030"/>
<dbReference type="Gene3D" id="3.40.50.720">
    <property type="entry name" value="NAD(P)-binding Rossmann-like Domain"/>
    <property type="match status" value="1"/>
</dbReference>
<reference evidence="3 4" key="1">
    <citation type="journal article" date="2015" name="Int. J. Syst. Evol. Microbiol.">
        <title>Youhaiella tibetensis gen. nov., sp. nov., isolated from subsurface sediment.</title>
        <authorList>
            <person name="Wang Y.X."/>
            <person name="Huang F.Q."/>
            <person name="Nogi Y."/>
            <person name="Pang S.J."/>
            <person name="Wang P.K."/>
            <person name="Lv J."/>
        </authorList>
    </citation>
    <scope>NUCLEOTIDE SEQUENCE [LARGE SCALE GENOMIC DNA]</scope>
    <source>
        <strain evidence="4">fig4</strain>
    </source>
</reference>
<dbReference type="OrthoDB" id="7257744at2"/>
<evidence type="ECO:0000313" key="4">
    <source>
        <dbReference type="Proteomes" id="UP000321062"/>
    </source>
</evidence>
<name>A0A5B9DM71_9HYPH</name>
<comment type="similarity">
    <text evidence="1">Belongs to the short-chain dehydrogenases/reductases (SDR) family.</text>
</comment>
<dbReference type="PANTHER" id="PTHR42760:SF115">
    <property type="entry name" value="3-OXOACYL-[ACYL-CARRIER-PROTEIN] REDUCTASE FABG"/>
    <property type="match status" value="1"/>
</dbReference>
<dbReference type="AlphaFoldDB" id="A0A5B9DM71"/>
<dbReference type="GO" id="GO:0016616">
    <property type="term" value="F:oxidoreductase activity, acting on the CH-OH group of donors, NAD or NADP as acceptor"/>
    <property type="evidence" value="ECO:0007669"/>
    <property type="project" value="TreeGrafter"/>
</dbReference>
<gene>
    <name evidence="3" type="ORF">FNA67_09030</name>
</gene>
<sequence length="256" mass="26953">MFDLKDKTILVAGGAGYLGAPICELAARSGARVCIADINAQRMEQAVAEISSATGADVWSHPIDIGDEISTLRCVQACAERGPLWGVVNATFGSTGKRFDDLTAADFDRANRLNLTGSFILAREAARHMPDGGAMVMFASMYGLVAPKPANYPHPMAPNPIEYGAGKAGLVQIVRYMASHFGPRGIRVNAVAPGPFPHDKTVADAPAFTETLAASTMLGRIGRQAETAGPTMFLLSEAASYVTGQVLPVDGGWTAW</sequence>
<dbReference type="RefSeq" id="WP_147655810.1">
    <property type="nucleotide sequence ID" value="NZ_BMFM01000001.1"/>
</dbReference>
<dbReference type="InterPro" id="IPR002347">
    <property type="entry name" value="SDR_fam"/>
</dbReference>
<protein>
    <submittedName>
        <fullName evidence="3">SDR family oxidoreductase</fullName>
    </submittedName>
</protein>
<accession>A0A5B9DM71</accession>
<dbReference type="SUPFAM" id="SSF51735">
    <property type="entry name" value="NAD(P)-binding Rossmann-fold domains"/>
    <property type="match status" value="1"/>
</dbReference>
<keyword evidence="4" id="KW-1185">Reference proteome</keyword>
<proteinExistence type="inferred from homology"/>
<evidence type="ECO:0000256" key="2">
    <source>
        <dbReference type="ARBA" id="ARBA00023002"/>
    </source>
</evidence>
<evidence type="ECO:0000256" key="1">
    <source>
        <dbReference type="ARBA" id="ARBA00006484"/>
    </source>
</evidence>
<dbReference type="InterPro" id="IPR036291">
    <property type="entry name" value="NAD(P)-bd_dom_sf"/>
</dbReference>
<dbReference type="EMBL" id="CP041690">
    <property type="protein sequence ID" value="QEE20307.1"/>
    <property type="molecule type" value="Genomic_DNA"/>
</dbReference>
<organism evidence="3 4">
    <name type="scientific">Paradevosia tibetensis</name>
    <dbReference type="NCBI Taxonomy" id="1447062"/>
    <lineage>
        <taxon>Bacteria</taxon>
        <taxon>Pseudomonadati</taxon>
        <taxon>Pseudomonadota</taxon>
        <taxon>Alphaproteobacteria</taxon>
        <taxon>Hyphomicrobiales</taxon>
        <taxon>Devosiaceae</taxon>
        <taxon>Paradevosia</taxon>
    </lineage>
</organism>
<dbReference type="Pfam" id="PF13561">
    <property type="entry name" value="adh_short_C2"/>
    <property type="match status" value="1"/>
</dbReference>
<evidence type="ECO:0000313" key="3">
    <source>
        <dbReference type="EMBL" id="QEE20307.1"/>
    </source>
</evidence>
<dbReference type="PRINTS" id="PR00081">
    <property type="entry name" value="GDHRDH"/>
</dbReference>
<keyword evidence="2" id="KW-0560">Oxidoreductase</keyword>